<dbReference type="InterPro" id="IPR024792">
    <property type="entry name" value="RhoGDI_dom_sf"/>
</dbReference>
<feature type="region of interest" description="Disordered" evidence="1">
    <location>
        <begin position="1"/>
        <end position="40"/>
    </location>
</feature>
<protein>
    <submittedName>
        <fullName evidence="2">Uncharacterized protein</fullName>
    </submittedName>
</protein>
<dbReference type="Gene3D" id="2.70.50.30">
    <property type="entry name" value="Coagulation Factor XIII, subunit A, domain 1"/>
    <property type="match status" value="1"/>
</dbReference>
<gene>
    <name evidence="2" type="ORF">Cgig2_003494</name>
</gene>
<sequence>MANKGDGTAAETMPSPSEQEIGTVVENRLRQSGNKQSSESRRRLLRQLLRRVKSWSLAIKSPGRDDILLQITENGKVNNNIVSAFQVSNTLTQFRKLESESHFFMKCLKRPPHYACLLEVLIQLGQRVITPRLFSNYFLLMSSELVDDDKKCYLGINYTFDIRKDWQQTFSRKIIPEPQDDTQKKLENECIRE</sequence>
<comment type="caution">
    <text evidence="2">The sequence shown here is derived from an EMBL/GenBank/DDBJ whole genome shotgun (WGS) entry which is preliminary data.</text>
</comment>
<evidence type="ECO:0000313" key="2">
    <source>
        <dbReference type="EMBL" id="KAJ8440169.1"/>
    </source>
</evidence>
<dbReference type="OrthoDB" id="1683373at2759"/>
<proteinExistence type="predicted"/>
<reference evidence="2" key="1">
    <citation type="submission" date="2022-04" db="EMBL/GenBank/DDBJ databases">
        <title>Carnegiea gigantea Genome sequencing and assembly v2.</title>
        <authorList>
            <person name="Copetti D."/>
            <person name="Sanderson M.J."/>
            <person name="Burquez A."/>
            <person name="Wojciechowski M.F."/>
        </authorList>
    </citation>
    <scope>NUCLEOTIDE SEQUENCE</scope>
    <source>
        <strain evidence="2">SGP5-SGP5p</strain>
        <tissue evidence="2">Aerial part</tissue>
    </source>
</reference>
<dbReference type="EMBL" id="JAKOGI010000197">
    <property type="protein sequence ID" value="KAJ8440169.1"/>
    <property type="molecule type" value="Genomic_DNA"/>
</dbReference>
<dbReference type="Proteomes" id="UP001153076">
    <property type="component" value="Unassembled WGS sequence"/>
</dbReference>
<evidence type="ECO:0000313" key="3">
    <source>
        <dbReference type="Proteomes" id="UP001153076"/>
    </source>
</evidence>
<keyword evidence="3" id="KW-1185">Reference proteome</keyword>
<name>A0A9Q1KC16_9CARY</name>
<accession>A0A9Q1KC16</accession>
<dbReference type="AlphaFoldDB" id="A0A9Q1KC16"/>
<evidence type="ECO:0000256" key="1">
    <source>
        <dbReference type="SAM" id="MobiDB-lite"/>
    </source>
</evidence>
<organism evidence="2 3">
    <name type="scientific">Carnegiea gigantea</name>
    <dbReference type="NCBI Taxonomy" id="171969"/>
    <lineage>
        <taxon>Eukaryota</taxon>
        <taxon>Viridiplantae</taxon>
        <taxon>Streptophyta</taxon>
        <taxon>Embryophyta</taxon>
        <taxon>Tracheophyta</taxon>
        <taxon>Spermatophyta</taxon>
        <taxon>Magnoliopsida</taxon>
        <taxon>eudicotyledons</taxon>
        <taxon>Gunneridae</taxon>
        <taxon>Pentapetalae</taxon>
        <taxon>Caryophyllales</taxon>
        <taxon>Cactineae</taxon>
        <taxon>Cactaceae</taxon>
        <taxon>Cactoideae</taxon>
        <taxon>Echinocereeae</taxon>
        <taxon>Carnegiea</taxon>
    </lineage>
</organism>